<comment type="caution">
    <text evidence="6">The sequence shown here is derived from an EMBL/GenBank/DDBJ whole genome shotgun (WGS) entry which is preliminary data.</text>
</comment>
<accession>A0A511QXG3</accession>
<protein>
    <recommendedName>
        <fullName evidence="5">NlpC/P60 domain-containing protein</fullName>
    </recommendedName>
</protein>
<dbReference type="InterPro" id="IPR038765">
    <property type="entry name" value="Papain-like_cys_pep_sf"/>
</dbReference>
<sequence length="252" mass="28172">MQAASMRWVGRRLGWVALGLCGLALAAPLGPARPNLADLDQDGYPDIAELHGAAEREAFLEWFAAIAEAQFTAPSPAWLPQEQDCAGLLRFAFFEALKPKTTAWFQKFPYLPKVQVPPLSAYPLPQIGRAVFRIEPGAYRPNDVQAGRLVSWASAVYLMRYSSVLLGRTPDKARRGDLLFFVHPLAKGSAYHSMVYLGNGLVVYHTGYAPSQGGEVRLVSLQTLNQHPQKYWHPRPDNPYFLGFYRWKIVSN</sequence>
<dbReference type="PROSITE" id="PS51935">
    <property type="entry name" value="NLPC_P60"/>
    <property type="match status" value="1"/>
</dbReference>
<evidence type="ECO:0000259" key="5">
    <source>
        <dbReference type="PROSITE" id="PS51935"/>
    </source>
</evidence>
<keyword evidence="3" id="KW-0378">Hydrolase</keyword>
<evidence type="ECO:0000313" key="7">
    <source>
        <dbReference type="Proteomes" id="UP000321197"/>
    </source>
</evidence>
<comment type="similarity">
    <text evidence="1">Belongs to the peptidase C40 family.</text>
</comment>
<gene>
    <name evidence="6" type="ORF">MHY01S_02370</name>
</gene>
<reference evidence="6 7" key="1">
    <citation type="submission" date="2019-07" db="EMBL/GenBank/DDBJ databases">
        <title>Whole genome shotgun sequence of Meiothermus hypogaeus NBRC 106114.</title>
        <authorList>
            <person name="Hosoyama A."/>
            <person name="Uohara A."/>
            <person name="Ohji S."/>
            <person name="Ichikawa N."/>
        </authorList>
    </citation>
    <scope>NUCLEOTIDE SEQUENCE [LARGE SCALE GENOMIC DNA]</scope>
    <source>
        <strain evidence="6 7">NBRC 106114</strain>
    </source>
</reference>
<evidence type="ECO:0000313" key="6">
    <source>
        <dbReference type="EMBL" id="GEM82071.1"/>
    </source>
</evidence>
<organism evidence="6 7">
    <name type="scientific">Meiothermus hypogaeus NBRC 106114</name>
    <dbReference type="NCBI Taxonomy" id="1227553"/>
    <lineage>
        <taxon>Bacteria</taxon>
        <taxon>Thermotogati</taxon>
        <taxon>Deinococcota</taxon>
        <taxon>Deinococci</taxon>
        <taxon>Thermales</taxon>
        <taxon>Thermaceae</taxon>
        <taxon>Meiothermus</taxon>
    </lineage>
</organism>
<dbReference type="InterPro" id="IPR009558">
    <property type="entry name" value="DUF1175"/>
</dbReference>
<name>A0A511QXG3_9DEIN</name>
<evidence type="ECO:0000256" key="1">
    <source>
        <dbReference type="ARBA" id="ARBA00007074"/>
    </source>
</evidence>
<keyword evidence="2" id="KW-0645">Protease</keyword>
<evidence type="ECO:0000256" key="2">
    <source>
        <dbReference type="ARBA" id="ARBA00022670"/>
    </source>
</evidence>
<dbReference type="RefSeq" id="WP_119339678.1">
    <property type="nucleotide sequence ID" value="NZ_BJXL01000003.1"/>
</dbReference>
<feature type="domain" description="NlpC/P60" evidence="5">
    <location>
        <begin position="91"/>
        <end position="243"/>
    </location>
</feature>
<dbReference type="Gene3D" id="3.90.1720.10">
    <property type="entry name" value="endopeptidase domain like (from Nostoc punctiforme)"/>
    <property type="match status" value="1"/>
</dbReference>
<proteinExistence type="inferred from homology"/>
<dbReference type="GO" id="GO:0006508">
    <property type="term" value="P:proteolysis"/>
    <property type="evidence" value="ECO:0007669"/>
    <property type="project" value="UniProtKB-KW"/>
</dbReference>
<dbReference type="OrthoDB" id="320761at2"/>
<dbReference type="InterPro" id="IPR000064">
    <property type="entry name" value="NLP_P60_dom"/>
</dbReference>
<dbReference type="GO" id="GO:0008234">
    <property type="term" value="F:cysteine-type peptidase activity"/>
    <property type="evidence" value="ECO:0007669"/>
    <property type="project" value="UniProtKB-KW"/>
</dbReference>
<dbReference type="Pfam" id="PF06672">
    <property type="entry name" value="DUF1175"/>
    <property type="match status" value="1"/>
</dbReference>
<dbReference type="EMBL" id="BJXL01000003">
    <property type="protein sequence ID" value="GEM82071.1"/>
    <property type="molecule type" value="Genomic_DNA"/>
</dbReference>
<dbReference type="Proteomes" id="UP000321197">
    <property type="component" value="Unassembled WGS sequence"/>
</dbReference>
<dbReference type="AlphaFoldDB" id="A0A511QXG3"/>
<dbReference type="SUPFAM" id="SSF54001">
    <property type="entry name" value="Cysteine proteinases"/>
    <property type="match status" value="1"/>
</dbReference>
<evidence type="ECO:0000256" key="3">
    <source>
        <dbReference type="ARBA" id="ARBA00022801"/>
    </source>
</evidence>
<evidence type="ECO:0000256" key="4">
    <source>
        <dbReference type="ARBA" id="ARBA00022807"/>
    </source>
</evidence>
<keyword evidence="4" id="KW-0788">Thiol protease</keyword>